<feature type="transmembrane region" description="Helical" evidence="5">
    <location>
        <begin position="547"/>
        <end position="572"/>
    </location>
</feature>
<evidence type="ECO:0000256" key="4">
    <source>
        <dbReference type="ARBA" id="ARBA00023136"/>
    </source>
</evidence>
<feature type="transmembrane region" description="Helical" evidence="5">
    <location>
        <begin position="293"/>
        <end position="313"/>
    </location>
</feature>
<accession>A0AA39QZ19</accession>
<feature type="transmembrane region" description="Helical" evidence="5">
    <location>
        <begin position="75"/>
        <end position="96"/>
    </location>
</feature>
<reference evidence="6" key="1">
    <citation type="submission" date="2023-03" db="EMBL/GenBank/DDBJ databases">
        <title>Complete genome of Cladonia borealis.</title>
        <authorList>
            <person name="Park H."/>
        </authorList>
    </citation>
    <scope>NUCLEOTIDE SEQUENCE</scope>
    <source>
        <strain evidence="6">ANT050790</strain>
    </source>
</reference>
<dbReference type="Gene3D" id="1.20.1740.10">
    <property type="entry name" value="Amino acid/polyamine transporter I"/>
    <property type="match status" value="1"/>
</dbReference>
<evidence type="ECO:0000256" key="3">
    <source>
        <dbReference type="ARBA" id="ARBA00022989"/>
    </source>
</evidence>
<dbReference type="InterPro" id="IPR002293">
    <property type="entry name" value="AA/rel_permease1"/>
</dbReference>
<dbReference type="PANTHER" id="PTHR11785:SF382">
    <property type="entry name" value="LOW-AFFINITY METHIONINE PERMEASE"/>
    <property type="match status" value="1"/>
</dbReference>
<feature type="transmembrane region" description="Helical" evidence="5">
    <location>
        <begin position="38"/>
        <end position="63"/>
    </location>
</feature>
<evidence type="ECO:0000256" key="2">
    <source>
        <dbReference type="ARBA" id="ARBA00022692"/>
    </source>
</evidence>
<feature type="transmembrane region" description="Helical" evidence="5">
    <location>
        <begin position="473"/>
        <end position="496"/>
    </location>
</feature>
<dbReference type="GO" id="GO:0016020">
    <property type="term" value="C:membrane"/>
    <property type="evidence" value="ECO:0007669"/>
    <property type="project" value="UniProtKB-SubCell"/>
</dbReference>
<name>A0AA39QZ19_9LECA</name>
<evidence type="ECO:0008006" key="8">
    <source>
        <dbReference type="Google" id="ProtNLM"/>
    </source>
</evidence>
<evidence type="ECO:0000256" key="5">
    <source>
        <dbReference type="SAM" id="Phobius"/>
    </source>
</evidence>
<keyword evidence="4 5" id="KW-0472">Membrane</keyword>
<keyword evidence="7" id="KW-1185">Reference proteome</keyword>
<feature type="transmembrane region" description="Helical" evidence="5">
    <location>
        <begin position="517"/>
        <end position="535"/>
    </location>
</feature>
<keyword evidence="2 5" id="KW-0812">Transmembrane</keyword>
<feature type="transmembrane region" description="Helical" evidence="5">
    <location>
        <begin position="183"/>
        <end position="200"/>
    </location>
</feature>
<feature type="transmembrane region" description="Helical" evidence="5">
    <location>
        <begin position="374"/>
        <end position="394"/>
    </location>
</feature>
<comment type="caution">
    <text evidence="6">The sequence shown here is derived from an EMBL/GenBank/DDBJ whole genome shotgun (WGS) entry which is preliminary data.</text>
</comment>
<evidence type="ECO:0000313" key="7">
    <source>
        <dbReference type="Proteomes" id="UP001166286"/>
    </source>
</evidence>
<dbReference type="AlphaFoldDB" id="A0AA39QZ19"/>
<keyword evidence="3 5" id="KW-1133">Transmembrane helix</keyword>
<dbReference type="PIRSF" id="PIRSF006060">
    <property type="entry name" value="AA_transporter"/>
    <property type="match status" value="1"/>
</dbReference>
<sequence>MPLEDDDQRRVDQAMAEVGADGSGTRLLVLNASLKQRLGFWTVFCALVNRAIGTGVFITPAILLRATGSPGASLLLWSLGAITRMCSLLVWLEFGLSIPKFELQNRNKDDSPAEGVSLQNVPRSGGEKNYLEYVFGSDRFGRLRITCMYGVISITMGNLSGNCIAFGIYVLQAAGINEGHDSIVRTLAVVCMTAACLLHATSRQGGIYTIIVMAIFKTYGYGPVHGETITNSITQTGPTNLGLHTSFAHARRDFASYANSILFVLYTFSGNEQPFYVLNEVIRPKKIFARATISAVALLIVLFMLVNIAYLGVVSYDPNLDILCLSIKDSVNKFNTTLINDVVANHTLIEDKCNLDMATVFFGAVFGGQLAQRVMSGIIAFSIFGNIVVMSFTASRVKQEIAKEGILPFSLFFARSTNTLWALIRQRLWPQHDYVPEQSPAPALLLHWTFSMILIGATSVRAPEVAYQILVSLYAYTIVIMVGFFTASGLLIARFFKEEHKWVQRSGFKPWGGPTAAILYSAICAFLLAASFVPPKQGSPFLTEVKWYVVPTVGLSFLVLGYVYYLGLIYIVPPFFKKGKMLYADRQAVIVRENGEYVQYLEIVDTAWEAGADSTDSSNMEMHRRPVLSR</sequence>
<protein>
    <recommendedName>
        <fullName evidence="8">Amino acid transporter</fullName>
    </recommendedName>
</protein>
<evidence type="ECO:0000256" key="1">
    <source>
        <dbReference type="ARBA" id="ARBA00004141"/>
    </source>
</evidence>
<feature type="transmembrane region" description="Helical" evidence="5">
    <location>
        <begin position="406"/>
        <end position="424"/>
    </location>
</feature>
<dbReference type="Pfam" id="PF13520">
    <property type="entry name" value="AA_permease_2"/>
    <property type="match status" value="2"/>
</dbReference>
<comment type="subcellular location">
    <subcellularLocation>
        <location evidence="1">Membrane</location>
        <topology evidence="1">Multi-pass membrane protein</topology>
    </subcellularLocation>
</comment>
<gene>
    <name evidence="6" type="ORF">JMJ35_006461</name>
</gene>
<feature type="transmembrane region" description="Helical" evidence="5">
    <location>
        <begin position="147"/>
        <end position="171"/>
    </location>
</feature>
<dbReference type="EMBL" id="JAFEKC020000014">
    <property type="protein sequence ID" value="KAK0510909.1"/>
    <property type="molecule type" value="Genomic_DNA"/>
</dbReference>
<evidence type="ECO:0000313" key="6">
    <source>
        <dbReference type="EMBL" id="KAK0510909.1"/>
    </source>
</evidence>
<dbReference type="GO" id="GO:0015179">
    <property type="term" value="F:L-amino acid transmembrane transporter activity"/>
    <property type="evidence" value="ECO:0007669"/>
    <property type="project" value="TreeGrafter"/>
</dbReference>
<dbReference type="PANTHER" id="PTHR11785">
    <property type="entry name" value="AMINO ACID TRANSPORTER"/>
    <property type="match status" value="1"/>
</dbReference>
<proteinExistence type="predicted"/>
<dbReference type="InterPro" id="IPR050598">
    <property type="entry name" value="AminoAcid_Transporter"/>
</dbReference>
<organism evidence="6 7">
    <name type="scientific">Cladonia borealis</name>
    <dbReference type="NCBI Taxonomy" id="184061"/>
    <lineage>
        <taxon>Eukaryota</taxon>
        <taxon>Fungi</taxon>
        <taxon>Dikarya</taxon>
        <taxon>Ascomycota</taxon>
        <taxon>Pezizomycotina</taxon>
        <taxon>Lecanoromycetes</taxon>
        <taxon>OSLEUM clade</taxon>
        <taxon>Lecanoromycetidae</taxon>
        <taxon>Lecanorales</taxon>
        <taxon>Lecanorineae</taxon>
        <taxon>Cladoniaceae</taxon>
        <taxon>Cladonia</taxon>
    </lineage>
</organism>
<dbReference type="Proteomes" id="UP001166286">
    <property type="component" value="Unassembled WGS sequence"/>
</dbReference>